<dbReference type="SUPFAM" id="SSF160904">
    <property type="entry name" value="Jann2411-like"/>
    <property type="match status" value="1"/>
</dbReference>
<name>A0A1C4USF3_9ACTN</name>
<proteinExistence type="predicted"/>
<dbReference type="EMBL" id="LT607409">
    <property type="protein sequence ID" value="SCE74597.1"/>
    <property type="molecule type" value="Genomic_DNA"/>
</dbReference>
<dbReference type="InterPro" id="IPR023286">
    <property type="entry name" value="ABATE_dom_sf"/>
</dbReference>
<dbReference type="PANTHER" id="PTHR35525">
    <property type="entry name" value="BLL6575 PROTEIN"/>
    <property type="match status" value="1"/>
</dbReference>
<reference evidence="3" key="1">
    <citation type="submission" date="2016-06" db="EMBL/GenBank/DDBJ databases">
        <authorList>
            <person name="Varghese N."/>
            <person name="Submissions Spin"/>
        </authorList>
    </citation>
    <scope>NUCLEOTIDE SEQUENCE [LARGE SCALE GENOMIC DNA]</scope>
    <source>
        <strain evidence="3">DSM 45160</strain>
    </source>
</reference>
<protein>
    <submittedName>
        <fullName evidence="2">Conserved protein containing a Zn-ribbon-like motif, possibly RNA-binding</fullName>
    </submittedName>
</protein>
<dbReference type="RefSeq" id="WP_088986601.1">
    <property type="nucleotide sequence ID" value="NZ_LT607409.1"/>
</dbReference>
<dbReference type="Proteomes" id="UP000198224">
    <property type="component" value="Chromosome I"/>
</dbReference>
<accession>A0A1C4USF3</accession>
<dbReference type="AlphaFoldDB" id="A0A1C4USF3"/>
<feature type="domain" description="Zinc finger CGNR" evidence="1">
    <location>
        <begin position="172"/>
        <end position="215"/>
    </location>
</feature>
<evidence type="ECO:0000313" key="3">
    <source>
        <dbReference type="Proteomes" id="UP000198224"/>
    </source>
</evidence>
<evidence type="ECO:0000313" key="2">
    <source>
        <dbReference type="EMBL" id="SCE74597.1"/>
    </source>
</evidence>
<sequence>MVPSIPGHPADVVVGSWPATARYDLDAAPGGLGLVQDLLNTISAGTPRQPDLLDDPGSATEWARLAVAQWSAATGRPAPDIPLDPAGLQALRIFREELLDGIDKRLSRTPDLGQSADASDGIPAGSRTTEATLRLDRDGSVHLDPAGAGADLLISLILAGLFEAQIADVGRRIKTCRNPRCRVAFYDRSRNNSGVWHSVRVCGHPTNLRAHRARQRQAD</sequence>
<dbReference type="InterPro" id="IPR021005">
    <property type="entry name" value="Znf_CGNR"/>
</dbReference>
<dbReference type="InterPro" id="IPR010852">
    <property type="entry name" value="ABATE"/>
</dbReference>
<keyword evidence="3" id="KW-1185">Reference proteome</keyword>
<evidence type="ECO:0000259" key="1">
    <source>
        <dbReference type="Pfam" id="PF11706"/>
    </source>
</evidence>
<dbReference type="Pfam" id="PF11706">
    <property type="entry name" value="zf-CGNR"/>
    <property type="match status" value="1"/>
</dbReference>
<dbReference type="PANTHER" id="PTHR35525:SF3">
    <property type="entry name" value="BLL6575 PROTEIN"/>
    <property type="match status" value="1"/>
</dbReference>
<gene>
    <name evidence="2" type="ORF">GA0070612_0706</name>
</gene>
<dbReference type="Gene3D" id="1.10.3300.10">
    <property type="entry name" value="Jann2411-like domain"/>
    <property type="match status" value="1"/>
</dbReference>
<organism evidence="2 3">
    <name type="scientific">Micromonospora chokoriensis</name>
    <dbReference type="NCBI Taxonomy" id="356851"/>
    <lineage>
        <taxon>Bacteria</taxon>
        <taxon>Bacillati</taxon>
        <taxon>Actinomycetota</taxon>
        <taxon>Actinomycetes</taxon>
        <taxon>Micromonosporales</taxon>
        <taxon>Micromonosporaceae</taxon>
        <taxon>Micromonospora</taxon>
    </lineage>
</organism>